<comment type="caution">
    <text evidence="2">The sequence shown here is derived from an EMBL/GenBank/DDBJ whole genome shotgun (WGS) entry which is preliminary data.</text>
</comment>
<dbReference type="InterPro" id="IPR032307">
    <property type="entry name" value="PepSY_TM-like_2"/>
</dbReference>
<feature type="transmembrane region" description="Helical" evidence="1">
    <location>
        <begin position="36"/>
        <end position="55"/>
    </location>
</feature>
<evidence type="ECO:0000256" key="1">
    <source>
        <dbReference type="SAM" id="Phobius"/>
    </source>
</evidence>
<gene>
    <name evidence="2" type="ORF">SNE35_04260</name>
</gene>
<evidence type="ECO:0000313" key="2">
    <source>
        <dbReference type="EMBL" id="MDY0743702.1"/>
    </source>
</evidence>
<dbReference type="RefSeq" id="WP_320421622.1">
    <property type="nucleotide sequence ID" value="NZ_JAXCLA010000002.1"/>
</dbReference>
<accession>A0ABU5DBQ4</accession>
<dbReference type="PANTHER" id="PTHR40115:SF1">
    <property type="entry name" value="INNER MEMBRANE PROTEIN WITH PEPSY TM HELIX"/>
    <property type="match status" value="1"/>
</dbReference>
<keyword evidence="1" id="KW-1133">Transmembrane helix</keyword>
<protein>
    <submittedName>
        <fullName evidence="2">PepSY-associated TM helix domain-containing protein</fullName>
    </submittedName>
</protein>
<organism evidence="2 3">
    <name type="scientific">Roseateles agri</name>
    <dbReference type="NCBI Taxonomy" id="3098619"/>
    <lineage>
        <taxon>Bacteria</taxon>
        <taxon>Pseudomonadati</taxon>
        <taxon>Pseudomonadota</taxon>
        <taxon>Betaproteobacteria</taxon>
        <taxon>Burkholderiales</taxon>
        <taxon>Sphaerotilaceae</taxon>
        <taxon>Roseateles</taxon>
    </lineage>
</organism>
<sequence length="230" mass="24717">MNHSEAAHLSPSQARKPRVPRRAVAVQWLRKGHGWIGLWGATLGLLFGCSGIWLNHRAVLKLPPMAQVRNNSELALPETPPADAQALAAWLQGALELSGPPTSVRVEPAKAVAWTEKGDKSVPKLMQPEHWLINFGGPKSTVQAELWVGNRSVGVRSVDNGLMGTLTNLHKGTGMSVPWILLVDTLAGSLILLSLSGVTLWVLTHRKRVVGLTIFGAALLTTLGLALSRI</sequence>
<dbReference type="EMBL" id="JAXCLA010000002">
    <property type="protein sequence ID" value="MDY0743702.1"/>
    <property type="molecule type" value="Genomic_DNA"/>
</dbReference>
<keyword evidence="1" id="KW-0812">Transmembrane</keyword>
<dbReference type="Pfam" id="PF16357">
    <property type="entry name" value="PepSY_TM_like_2"/>
    <property type="match status" value="1"/>
</dbReference>
<keyword evidence="1" id="KW-0472">Membrane</keyword>
<feature type="transmembrane region" description="Helical" evidence="1">
    <location>
        <begin position="179"/>
        <end position="203"/>
    </location>
</feature>
<dbReference type="Proteomes" id="UP001285263">
    <property type="component" value="Unassembled WGS sequence"/>
</dbReference>
<dbReference type="PANTHER" id="PTHR40115">
    <property type="entry name" value="INNER MEMBRANE PROTEIN WITH PEPSY TM HELIX"/>
    <property type="match status" value="1"/>
</dbReference>
<evidence type="ECO:0000313" key="3">
    <source>
        <dbReference type="Proteomes" id="UP001285263"/>
    </source>
</evidence>
<keyword evidence="3" id="KW-1185">Reference proteome</keyword>
<proteinExistence type="predicted"/>
<feature type="transmembrane region" description="Helical" evidence="1">
    <location>
        <begin position="209"/>
        <end position="227"/>
    </location>
</feature>
<reference evidence="2 3" key="1">
    <citation type="submission" date="2023-11" db="EMBL/GenBank/DDBJ databases">
        <title>Paucibacter sp. nov., isolated from fresh soil in Korea.</title>
        <authorList>
            <person name="Le N.T.T."/>
        </authorList>
    </citation>
    <scope>NUCLEOTIDE SEQUENCE [LARGE SCALE GENOMIC DNA]</scope>
    <source>
        <strain evidence="2 3">R3-3</strain>
    </source>
</reference>
<name>A0ABU5DBQ4_9BURK</name>